<dbReference type="PANTHER" id="PTHR30055:SF219">
    <property type="entry name" value="TRANSCRIPTIONAL REGULATORY PROTEIN"/>
    <property type="match status" value="1"/>
</dbReference>
<comment type="caution">
    <text evidence="5">The sequence shown here is derived from an EMBL/GenBank/DDBJ whole genome shotgun (WGS) entry which is preliminary data.</text>
</comment>
<evidence type="ECO:0000259" key="4">
    <source>
        <dbReference type="PROSITE" id="PS50977"/>
    </source>
</evidence>
<evidence type="ECO:0000256" key="2">
    <source>
        <dbReference type="PROSITE-ProRule" id="PRU00335"/>
    </source>
</evidence>
<proteinExistence type="predicted"/>
<dbReference type="Proteomes" id="UP001569414">
    <property type="component" value="Unassembled WGS sequence"/>
</dbReference>
<dbReference type="PROSITE" id="PS01081">
    <property type="entry name" value="HTH_TETR_1"/>
    <property type="match status" value="1"/>
</dbReference>
<evidence type="ECO:0000313" key="6">
    <source>
        <dbReference type="Proteomes" id="UP001569414"/>
    </source>
</evidence>
<dbReference type="PANTHER" id="PTHR30055">
    <property type="entry name" value="HTH-TYPE TRANSCRIPTIONAL REGULATOR RUTR"/>
    <property type="match status" value="1"/>
</dbReference>
<accession>A0ABV4NRJ5</accession>
<dbReference type="InterPro" id="IPR036271">
    <property type="entry name" value="Tet_transcr_reg_TetR-rel_C_sf"/>
</dbReference>
<name>A0ABV4NRJ5_9GAMM</name>
<keyword evidence="1 2" id="KW-0238">DNA-binding</keyword>
<feature type="domain" description="HTH tetR-type" evidence="4">
    <location>
        <begin position="22"/>
        <end position="82"/>
    </location>
</feature>
<dbReference type="SUPFAM" id="SSF48498">
    <property type="entry name" value="Tetracyclin repressor-like, C-terminal domain"/>
    <property type="match status" value="1"/>
</dbReference>
<dbReference type="SUPFAM" id="SSF46689">
    <property type="entry name" value="Homeodomain-like"/>
    <property type="match status" value="1"/>
</dbReference>
<evidence type="ECO:0000256" key="3">
    <source>
        <dbReference type="SAM" id="MobiDB-lite"/>
    </source>
</evidence>
<dbReference type="InterPro" id="IPR050109">
    <property type="entry name" value="HTH-type_TetR-like_transc_reg"/>
</dbReference>
<dbReference type="RefSeq" id="WP_371844436.1">
    <property type="nucleotide sequence ID" value="NZ_JBGMEL010000017.1"/>
</dbReference>
<evidence type="ECO:0000256" key="1">
    <source>
        <dbReference type="ARBA" id="ARBA00023125"/>
    </source>
</evidence>
<sequence>MTVTTPSCGRGRGRPKDPKREMQVREALMQSTYVLLRDKSVRDISIREIALGAGVNSAMISYHFGGKEALIIEVMRSQFMLYGPEFLNTGLGGKEPSVEMLKEAMARIIRLYIREPWIPRLIVSEVAAKPGQMRDLFTRRLASELGPKLRELLDVLQSSGHLRQDLDTNLMPISFISLIAFPFVTGDPLKKVFAFMPDESNGEKWIEHSVQFLLHGVANTPIAVDQKNKGSN</sequence>
<evidence type="ECO:0000313" key="5">
    <source>
        <dbReference type="EMBL" id="MFA0792015.1"/>
    </source>
</evidence>
<feature type="region of interest" description="Disordered" evidence="3">
    <location>
        <begin position="1"/>
        <end position="22"/>
    </location>
</feature>
<feature type="DNA-binding region" description="H-T-H motif" evidence="2">
    <location>
        <begin position="45"/>
        <end position="64"/>
    </location>
</feature>
<dbReference type="EMBL" id="JBGMEL010000017">
    <property type="protein sequence ID" value="MFA0792015.1"/>
    <property type="molecule type" value="Genomic_DNA"/>
</dbReference>
<dbReference type="Pfam" id="PF00440">
    <property type="entry name" value="TetR_N"/>
    <property type="match status" value="1"/>
</dbReference>
<keyword evidence="6" id="KW-1185">Reference proteome</keyword>
<reference evidence="5 6" key="1">
    <citation type="submission" date="2024-08" db="EMBL/GenBank/DDBJ databases">
        <authorList>
            <person name="Ishaq N."/>
        </authorList>
    </citation>
    <scope>NUCLEOTIDE SEQUENCE [LARGE SCALE GENOMIC DNA]</scope>
    <source>
        <strain evidence="5 6">JCM 30400</strain>
    </source>
</reference>
<protein>
    <submittedName>
        <fullName evidence="5">TetR/AcrR family transcriptional regulator</fullName>
    </submittedName>
</protein>
<dbReference type="PROSITE" id="PS50977">
    <property type="entry name" value="HTH_TETR_2"/>
    <property type="match status" value="1"/>
</dbReference>
<dbReference type="InterPro" id="IPR023772">
    <property type="entry name" value="DNA-bd_HTH_TetR-type_CS"/>
</dbReference>
<organism evidence="5 6">
    <name type="scientific">Microbulbifer echini</name>
    <dbReference type="NCBI Taxonomy" id="1529067"/>
    <lineage>
        <taxon>Bacteria</taxon>
        <taxon>Pseudomonadati</taxon>
        <taxon>Pseudomonadota</taxon>
        <taxon>Gammaproteobacteria</taxon>
        <taxon>Cellvibrionales</taxon>
        <taxon>Microbulbiferaceae</taxon>
        <taxon>Microbulbifer</taxon>
    </lineage>
</organism>
<dbReference type="Gene3D" id="1.10.357.10">
    <property type="entry name" value="Tetracycline Repressor, domain 2"/>
    <property type="match status" value="1"/>
</dbReference>
<dbReference type="InterPro" id="IPR001647">
    <property type="entry name" value="HTH_TetR"/>
</dbReference>
<dbReference type="InterPro" id="IPR009057">
    <property type="entry name" value="Homeodomain-like_sf"/>
</dbReference>
<gene>
    <name evidence="5" type="ORF">ACCI51_15815</name>
</gene>